<proteinExistence type="predicted"/>
<gene>
    <name evidence="2" type="ORF">MANT1106_LOCUS10304</name>
</gene>
<dbReference type="EMBL" id="HBFC01017333">
    <property type="protein sequence ID" value="CAD8707621.1"/>
    <property type="molecule type" value="Transcribed_RNA"/>
</dbReference>
<feature type="region of interest" description="Disordered" evidence="1">
    <location>
        <begin position="137"/>
        <end position="189"/>
    </location>
</feature>
<reference evidence="2" key="1">
    <citation type="submission" date="2021-01" db="EMBL/GenBank/DDBJ databases">
        <authorList>
            <person name="Corre E."/>
            <person name="Pelletier E."/>
            <person name="Niang G."/>
            <person name="Scheremetjew M."/>
            <person name="Finn R."/>
            <person name="Kale V."/>
            <person name="Holt S."/>
            <person name="Cochrane G."/>
            <person name="Meng A."/>
            <person name="Brown T."/>
            <person name="Cohen L."/>
        </authorList>
    </citation>
    <scope>NUCLEOTIDE SEQUENCE</scope>
    <source>
        <strain evidence="2">SL-175</strain>
    </source>
</reference>
<evidence type="ECO:0000313" key="2">
    <source>
        <dbReference type="EMBL" id="CAD8707621.1"/>
    </source>
</evidence>
<accession>A0A7S0SI21</accession>
<sequence>MTAGRRSDKAVASPFSSTAIRKGEGSTVGVNTASVTLGNPAHDALIVPPNLRSALKSGRNLVQHVDVECDGDDGREAKRVHYDVLLNALAIHQHNHTLGLEKGALVYLQVMMPGRLRISSKAPAVFRPGFISSVGTQAHASGTAGEKSTAPPSSSLMLGSRSSSKQTQGARGGSDQLSLPGRSDPGYQSFRADSKKVDAILVDAWKKLTTKQRAKYTKLALAEKKAGSSGQPAVTWTEKIASAVTARDINETRGVDCERPSSVYLCHEVDRLSAENARLKKELSTAAGLVASAVVREASGPPSLPSVDHGAVVLSALGGDGGIPKARSKGMGMAAEATANNDKRLQLKAPPVNRADPESRHAALATGLGITVAGSLRMDGGGEHERAEIPTASHASFARSHASSVALAAGTRKVFPPAAVVAAANALSVATIQTRIRNSIANSATKRAQAALPEDAQASKRQCVELGPGDLSDMAVALCIYMKEKEVTSWSNLINKHRWQTMYAKEMKLAGYPHWTMAAVLHALKENLVMNLFDVEWKWKGGWPEAALPHTPCRLHQNE</sequence>
<feature type="compositionally biased region" description="Low complexity" evidence="1">
    <location>
        <begin position="153"/>
        <end position="164"/>
    </location>
</feature>
<name>A0A7S0SI21_9CHLO</name>
<dbReference type="AlphaFoldDB" id="A0A7S0SI21"/>
<protein>
    <submittedName>
        <fullName evidence="2">Uncharacterized protein</fullName>
    </submittedName>
</protein>
<organism evidence="2">
    <name type="scientific">Mantoniella antarctica</name>
    <dbReference type="NCBI Taxonomy" id="81844"/>
    <lineage>
        <taxon>Eukaryota</taxon>
        <taxon>Viridiplantae</taxon>
        <taxon>Chlorophyta</taxon>
        <taxon>Mamiellophyceae</taxon>
        <taxon>Mamiellales</taxon>
        <taxon>Mamiellaceae</taxon>
        <taxon>Mantoniella</taxon>
    </lineage>
</organism>
<evidence type="ECO:0000256" key="1">
    <source>
        <dbReference type="SAM" id="MobiDB-lite"/>
    </source>
</evidence>